<dbReference type="EMBL" id="PXOQ01000015">
    <property type="protein sequence ID" value="PSG86472.1"/>
    <property type="molecule type" value="Genomic_DNA"/>
</dbReference>
<feature type="transmembrane region" description="Helical" evidence="1">
    <location>
        <begin position="106"/>
        <end position="126"/>
    </location>
</feature>
<name>A0A2T1N5C4_9FLAO</name>
<keyword evidence="1" id="KW-0812">Transmembrane</keyword>
<keyword evidence="1" id="KW-1133">Transmembrane helix</keyword>
<keyword evidence="1" id="KW-0472">Membrane</keyword>
<dbReference type="OrthoDB" id="996104at2"/>
<organism evidence="2 3">
    <name type="scientific">Aurantibacter aestuarii</name>
    <dbReference type="NCBI Taxonomy" id="1266046"/>
    <lineage>
        <taxon>Bacteria</taxon>
        <taxon>Pseudomonadati</taxon>
        <taxon>Bacteroidota</taxon>
        <taxon>Flavobacteriia</taxon>
        <taxon>Flavobacteriales</taxon>
        <taxon>Flavobacteriaceae</taxon>
        <taxon>Aurantibacter</taxon>
    </lineage>
</organism>
<reference evidence="2 3" key="1">
    <citation type="submission" date="2018-03" db="EMBL/GenBank/DDBJ databases">
        <title>Mesoflavibacter sp. HG37 and Mesoflavibacter sp. HG96 sp.nov., two marine bacteria isolated from seawater of Western Pacific Ocean.</title>
        <authorList>
            <person name="Cheng H."/>
            <person name="Wu Y.-H."/>
            <person name="Guo L.-L."/>
            <person name="Xu X.-W."/>
        </authorList>
    </citation>
    <scope>NUCLEOTIDE SEQUENCE [LARGE SCALE GENOMIC DNA]</scope>
    <source>
        <strain evidence="2 3">KCTC 32269</strain>
    </source>
</reference>
<feature type="transmembrane region" description="Helical" evidence="1">
    <location>
        <begin position="439"/>
        <end position="465"/>
    </location>
</feature>
<dbReference type="AlphaFoldDB" id="A0A2T1N5C4"/>
<protein>
    <submittedName>
        <fullName evidence="2">Uncharacterized protein</fullName>
    </submittedName>
</protein>
<evidence type="ECO:0000256" key="1">
    <source>
        <dbReference type="SAM" id="Phobius"/>
    </source>
</evidence>
<comment type="caution">
    <text evidence="2">The sequence shown here is derived from an EMBL/GenBank/DDBJ whole genome shotgun (WGS) entry which is preliminary data.</text>
</comment>
<feature type="transmembrane region" description="Helical" evidence="1">
    <location>
        <begin position="502"/>
        <end position="527"/>
    </location>
</feature>
<sequence>MKAFISKINKKLLESYPNIWNTKLVWMLSVALIIHVLFFILGFVSLTDPVSLHERSVDALFFRNGGMLLSLIISILMLVVWLIHLFRNNAFKAFYPIKRRDLFSQFLYFFIIIFFSTTYFYSYSFGVKSFIHITYSDDSVSQDVKLSNDTALFFSHHLEDYLIDKARYPDFFYNHFCETNYGLIDKTKPYYSVFEKEFQFYSVKTIDVPNVQKGKSYKNYRTLDGYMRQIKLNDSTTRYYYKDSVVDASKYIKTLQPSYKNYSETFYINYHDEKNLNHNSYYTNYNYDAYNNYTPKEKKRNKLNIDFLNEVSRQEIITHFNAFIAVANKYKIPHNLTAKAWADMLYNPINFKVHAFIRNNPPPLYDKNFSNEELLASEKFYKARLSRFYLESENLKNTFENINDVKHNNPLNNSLHIFLWIAFTLATLIFIFRITGLRLLLFSVITVGVLAIGIAFIILLTQYIFAFNNNFFEVFTIYLIFTIGTIILSIPLLFYRKLKKAIVGVALNISISGFVLYLFLILGIISYHQRSYCETFLFKIEENCYNYTILDQLGFNWSYILLISGFIFIYFYISIIKRWKALPEA</sequence>
<gene>
    <name evidence="2" type="ORF">C7H52_12365</name>
</gene>
<keyword evidence="3" id="KW-1185">Reference proteome</keyword>
<feature type="transmembrane region" description="Helical" evidence="1">
    <location>
        <begin position="415"/>
        <end position="432"/>
    </location>
</feature>
<accession>A0A2T1N5C4</accession>
<feature type="transmembrane region" description="Helical" evidence="1">
    <location>
        <begin position="66"/>
        <end position="86"/>
    </location>
</feature>
<proteinExistence type="predicted"/>
<feature type="transmembrane region" description="Helical" evidence="1">
    <location>
        <begin position="555"/>
        <end position="573"/>
    </location>
</feature>
<dbReference type="Proteomes" id="UP000238426">
    <property type="component" value="Unassembled WGS sequence"/>
</dbReference>
<feature type="transmembrane region" description="Helical" evidence="1">
    <location>
        <begin position="24"/>
        <end position="46"/>
    </location>
</feature>
<evidence type="ECO:0000313" key="3">
    <source>
        <dbReference type="Proteomes" id="UP000238426"/>
    </source>
</evidence>
<dbReference type="RefSeq" id="WP_106464212.1">
    <property type="nucleotide sequence ID" value="NZ_PXOQ01000015.1"/>
</dbReference>
<feature type="transmembrane region" description="Helical" evidence="1">
    <location>
        <begin position="471"/>
        <end position="495"/>
    </location>
</feature>
<evidence type="ECO:0000313" key="2">
    <source>
        <dbReference type="EMBL" id="PSG86472.1"/>
    </source>
</evidence>